<dbReference type="SUPFAM" id="SSF51735">
    <property type="entry name" value="NAD(P)-binding Rossmann-fold domains"/>
    <property type="match status" value="1"/>
</dbReference>
<evidence type="ECO:0000313" key="4">
    <source>
        <dbReference type="EMBL" id="KAK3048888.1"/>
    </source>
</evidence>
<evidence type="ECO:0000256" key="3">
    <source>
        <dbReference type="RuleBase" id="RU000363"/>
    </source>
</evidence>
<protein>
    <recommendedName>
        <fullName evidence="6">NAD(P)-binding protein</fullName>
    </recommendedName>
</protein>
<dbReference type="InterPro" id="IPR002347">
    <property type="entry name" value="SDR_fam"/>
</dbReference>
<evidence type="ECO:0000313" key="5">
    <source>
        <dbReference type="Proteomes" id="UP001271007"/>
    </source>
</evidence>
<evidence type="ECO:0008006" key="6">
    <source>
        <dbReference type="Google" id="ProtNLM"/>
    </source>
</evidence>
<dbReference type="PRINTS" id="PR00080">
    <property type="entry name" value="SDRFAMILY"/>
</dbReference>
<dbReference type="Gene3D" id="3.40.50.720">
    <property type="entry name" value="NAD(P)-binding Rossmann-like Domain"/>
    <property type="match status" value="1"/>
</dbReference>
<comment type="similarity">
    <text evidence="1 3">Belongs to the short-chain dehydrogenases/reductases (SDR) family.</text>
</comment>
<evidence type="ECO:0000256" key="1">
    <source>
        <dbReference type="ARBA" id="ARBA00006484"/>
    </source>
</evidence>
<dbReference type="CDD" id="cd05374">
    <property type="entry name" value="17beta-HSD-like_SDR_c"/>
    <property type="match status" value="1"/>
</dbReference>
<gene>
    <name evidence="4" type="ORF">LTR09_009783</name>
</gene>
<keyword evidence="5" id="KW-1185">Reference proteome</keyword>
<dbReference type="InterPro" id="IPR036291">
    <property type="entry name" value="NAD(P)-bd_dom_sf"/>
</dbReference>
<dbReference type="PANTHER" id="PTHR44169">
    <property type="entry name" value="NADPH-DEPENDENT 1-ACYLDIHYDROXYACETONE PHOSPHATE REDUCTASE"/>
    <property type="match status" value="1"/>
</dbReference>
<dbReference type="GO" id="GO:0005783">
    <property type="term" value="C:endoplasmic reticulum"/>
    <property type="evidence" value="ECO:0007669"/>
    <property type="project" value="TreeGrafter"/>
</dbReference>
<dbReference type="GO" id="GO:0000140">
    <property type="term" value="F:acylglycerone-phosphate reductase (NADP+) activity"/>
    <property type="evidence" value="ECO:0007669"/>
    <property type="project" value="TreeGrafter"/>
</dbReference>
<dbReference type="Pfam" id="PF00106">
    <property type="entry name" value="adh_short"/>
    <property type="match status" value="1"/>
</dbReference>
<dbReference type="EMBL" id="JAWDJX010000044">
    <property type="protein sequence ID" value="KAK3048888.1"/>
    <property type="molecule type" value="Genomic_DNA"/>
</dbReference>
<keyword evidence="2" id="KW-0560">Oxidoreductase</keyword>
<sequence length="297" mass="33017">MAPKRYALITGVASGGMGEGHMKALLDRGINVVATSIDMKLLESLDTDSYKDSAMVYRLELDVTSQASIATTVKKVTEITGKRLDFLINNAGYGYYMPLLDVDLAKAKRQYEVNVWGVLAVTQAFFPLLRIAKGVIINQSSMAGIQGFNRPYMGIYSSSKAAVYSLSDYLRVELAPFDIKVVTLVTGAVKTEFYNNIKEGGKAVNLPPNSPYDPIRKHIETMMNGSLAGTKGHDRLQVTRSTLASALPYSWFSTRYVRRGFGAFRIWLMHLLLPVWLIDRWARQAGSLDKLKRMLAT</sequence>
<dbReference type="PRINTS" id="PR00081">
    <property type="entry name" value="GDHRDH"/>
</dbReference>
<dbReference type="AlphaFoldDB" id="A0AAJ0DF40"/>
<reference evidence="4" key="1">
    <citation type="submission" date="2023-04" db="EMBL/GenBank/DDBJ databases">
        <title>Black Yeasts Isolated from many extreme environments.</title>
        <authorList>
            <person name="Coleine C."/>
            <person name="Stajich J.E."/>
            <person name="Selbmann L."/>
        </authorList>
    </citation>
    <scope>NUCLEOTIDE SEQUENCE</scope>
    <source>
        <strain evidence="4">CCFEE 5312</strain>
    </source>
</reference>
<accession>A0AAJ0DF40</accession>
<dbReference type="GO" id="GO:0005811">
    <property type="term" value="C:lipid droplet"/>
    <property type="evidence" value="ECO:0007669"/>
    <property type="project" value="TreeGrafter"/>
</dbReference>
<dbReference type="GO" id="GO:0004806">
    <property type="term" value="F:triacylglycerol lipase activity"/>
    <property type="evidence" value="ECO:0007669"/>
    <property type="project" value="TreeGrafter"/>
</dbReference>
<comment type="caution">
    <text evidence="4">The sequence shown here is derived from an EMBL/GenBank/DDBJ whole genome shotgun (WGS) entry which is preliminary data.</text>
</comment>
<dbReference type="PANTHER" id="PTHR44169:SF6">
    <property type="entry name" value="NADPH-DEPENDENT 1-ACYLDIHYDROXYACETONE PHOSPHATE REDUCTASE"/>
    <property type="match status" value="1"/>
</dbReference>
<proteinExistence type="inferred from homology"/>
<dbReference type="GO" id="GO:0019433">
    <property type="term" value="P:triglyceride catabolic process"/>
    <property type="evidence" value="ECO:0007669"/>
    <property type="project" value="TreeGrafter"/>
</dbReference>
<evidence type="ECO:0000256" key="2">
    <source>
        <dbReference type="ARBA" id="ARBA00023002"/>
    </source>
</evidence>
<dbReference type="GO" id="GO:0006654">
    <property type="term" value="P:phosphatidic acid biosynthetic process"/>
    <property type="evidence" value="ECO:0007669"/>
    <property type="project" value="TreeGrafter"/>
</dbReference>
<dbReference type="Proteomes" id="UP001271007">
    <property type="component" value="Unassembled WGS sequence"/>
</dbReference>
<organism evidence="4 5">
    <name type="scientific">Extremus antarcticus</name>
    <dbReference type="NCBI Taxonomy" id="702011"/>
    <lineage>
        <taxon>Eukaryota</taxon>
        <taxon>Fungi</taxon>
        <taxon>Dikarya</taxon>
        <taxon>Ascomycota</taxon>
        <taxon>Pezizomycotina</taxon>
        <taxon>Dothideomycetes</taxon>
        <taxon>Dothideomycetidae</taxon>
        <taxon>Mycosphaerellales</taxon>
        <taxon>Extremaceae</taxon>
        <taxon>Extremus</taxon>
    </lineage>
</organism>
<name>A0AAJ0DF40_9PEZI</name>